<dbReference type="RefSeq" id="WP_053042862.1">
    <property type="nucleotide sequence ID" value="NZ_CP059735.1"/>
</dbReference>
<dbReference type="SUPFAM" id="SSF51695">
    <property type="entry name" value="PLC-like phosphodiesterases"/>
    <property type="match status" value="1"/>
</dbReference>
<dbReference type="KEGG" id="tact:SG35_016485"/>
<protein>
    <submittedName>
        <fullName evidence="2">Glycerophosphodiester phosphodiesterase family protein</fullName>
    </submittedName>
</protein>
<dbReference type="Pfam" id="PF16387">
    <property type="entry name" value="DUF4996"/>
    <property type="match status" value="1"/>
</dbReference>
<dbReference type="CDD" id="cd08566">
    <property type="entry name" value="GDPD_AtGDE_like"/>
    <property type="match status" value="1"/>
</dbReference>
<evidence type="ECO:0000313" key="3">
    <source>
        <dbReference type="Proteomes" id="UP000032568"/>
    </source>
</evidence>
<reference evidence="2 3" key="2">
    <citation type="journal article" date="2022" name="Mar. Drugs">
        <title>Bioassay-Guided Fractionation Leads to the Detection of Cholic Acid Generated by the Rare Thalassomonas sp.</title>
        <authorList>
            <person name="Pheiffer F."/>
            <person name="Schneider Y.K."/>
            <person name="Hansen E.H."/>
            <person name="Andersen J.H."/>
            <person name="Isaksson J."/>
            <person name="Busche T."/>
            <person name="R C."/>
            <person name="Kalinowski J."/>
            <person name="Zyl L.V."/>
            <person name="Trindade M."/>
        </authorList>
    </citation>
    <scope>NUCLEOTIDE SEQUENCE [LARGE SCALE GENOMIC DNA]</scope>
    <source>
        <strain evidence="2 3">A5K-106</strain>
    </source>
</reference>
<keyword evidence="3" id="KW-1185">Reference proteome</keyword>
<dbReference type="GO" id="GO:0006644">
    <property type="term" value="P:phospholipid metabolic process"/>
    <property type="evidence" value="ECO:0007669"/>
    <property type="project" value="TreeGrafter"/>
</dbReference>
<dbReference type="AlphaFoldDB" id="A0AAF0C1H3"/>
<dbReference type="Proteomes" id="UP000032568">
    <property type="component" value="Chromosome"/>
</dbReference>
<dbReference type="GO" id="GO:0008889">
    <property type="term" value="F:glycerophosphodiester phosphodiesterase activity"/>
    <property type="evidence" value="ECO:0007669"/>
    <property type="project" value="TreeGrafter"/>
</dbReference>
<dbReference type="InterPro" id="IPR030395">
    <property type="entry name" value="GP_PDE_dom"/>
</dbReference>
<dbReference type="PANTHER" id="PTHR46320:SF1">
    <property type="entry name" value="GLYCEROPHOSPHODIESTER PHOSPHODIESTERASE 1"/>
    <property type="match status" value="1"/>
</dbReference>
<dbReference type="Gene3D" id="3.20.20.190">
    <property type="entry name" value="Phosphatidylinositol (PI) phosphodiesterase"/>
    <property type="match status" value="1"/>
</dbReference>
<feature type="domain" description="GP-PDE" evidence="1">
    <location>
        <begin position="8"/>
        <end position="263"/>
    </location>
</feature>
<evidence type="ECO:0000259" key="1">
    <source>
        <dbReference type="PROSITE" id="PS51704"/>
    </source>
</evidence>
<dbReference type="EMBL" id="CP059735">
    <property type="protein sequence ID" value="WDD96953.1"/>
    <property type="molecule type" value="Genomic_DNA"/>
</dbReference>
<dbReference type="GO" id="GO:0005886">
    <property type="term" value="C:plasma membrane"/>
    <property type="evidence" value="ECO:0007669"/>
    <property type="project" value="TreeGrafter"/>
</dbReference>
<dbReference type="PANTHER" id="PTHR46320">
    <property type="entry name" value="GLYCEROPHOSPHODIESTER PHOSPHODIESTERASE 1"/>
    <property type="match status" value="1"/>
</dbReference>
<organism evidence="2 3">
    <name type="scientific">Thalassomonas actiniarum</name>
    <dbReference type="NCBI Taxonomy" id="485447"/>
    <lineage>
        <taxon>Bacteria</taxon>
        <taxon>Pseudomonadati</taxon>
        <taxon>Pseudomonadota</taxon>
        <taxon>Gammaproteobacteria</taxon>
        <taxon>Alteromonadales</taxon>
        <taxon>Colwelliaceae</taxon>
        <taxon>Thalassomonas</taxon>
    </lineage>
</organism>
<dbReference type="Pfam" id="PF03009">
    <property type="entry name" value="GDPD"/>
    <property type="match status" value="1"/>
</dbReference>
<sequence length="269" mass="29294">METPDAGVMIVAHRACWQKAPENSLKAIDDCIALGIDIIEIDVRKSQDGVLVLMHDSTVERTTNGIGKVSELTLAQLKKLQLKTGNGQQGMLTHQRIPTFKEVLLSTKGKILINLDAKEDVFAAAIKEASSLGMEKQLIIKIEVPAENAKLSAFNFLPRTHFMPKITQGKGALGILASQYISYNPVAFEVKAKTEAYLIEGADDIAEIGARLWVNTLSATPEKAAGHIDVLAIKDPDAHWGRLVELGVGMFQTDEPEALLNYLVAKGLR</sequence>
<gene>
    <name evidence="2" type="ORF">SG35_016485</name>
</gene>
<dbReference type="GO" id="GO:0006580">
    <property type="term" value="P:ethanolamine metabolic process"/>
    <property type="evidence" value="ECO:0007669"/>
    <property type="project" value="TreeGrafter"/>
</dbReference>
<reference evidence="2 3" key="1">
    <citation type="journal article" date="2015" name="Genome Announc.">
        <title>Draft Genome Sequences of Marine Isolates of Thalassomonas viridans and Thalassomonas actiniarum.</title>
        <authorList>
            <person name="Olonade I."/>
            <person name="van Zyl L.J."/>
            <person name="Trindade M."/>
        </authorList>
    </citation>
    <scope>NUCLEOTIDE SEQUENCE [LARGE SCALE GENOMIC DNA]</scope>
    <source>
        <strain evidence="2 3">A5K-106</strain>
    </source>
</reference>
<proteinExistence type="predicted"/>
<accession>A0AAF0C1H3</accession>
<evidence type="ECO:0000313" key="2">
    <source>
        <dbReference type="EMBL" id="WDD96953.1"/>
    </source>
</evidence>
<dbReference type="InterPro" id="IPR017946">
    <property type="entry name" value="PLC-like_Pdiesterase_TIM-brl"/>
</dbReference>
<dbReference type="PROSITE" id="PS51704">
    <property type="entry name" value="GP_PDE"/>
    <property type="match status" value="1"/>
</dbReference>
<dbReference type="InterPro" id="IPR032160">
    <property type="entry name" value="DUF4996"/>
</dbReference>
<name>A0AAF0C1H3_9GAMM</name>
<dbReference type="GO" id="GO:0070291">
    <property type="term" value="P:N-acylethanolamine metabolic process"/>
    <property type="evidence" value="ECO:0007669"/>
    <property type="project" value="TreeGrafter"/>
</dbReference>